<proteinExistence type="predicted"/>
<evidence type="ECO:0000313" key="1">
    <source>
        <dbReference type="EMBL" id="CAG8740070.1"/>
    </source>
</evidence>
<gene>
    <name evidence="1" type="ORF">GMARGA_LOCUS15287</name>
</gene>
<reference evidence="1 2" key="1">
    <citation type="submission" date="2021-06" db="EMBL/GenBank/DDBJ databases">
        <authorList>
            <person name="Kallberg Y."/>
            <person name="Tangrot J."/>
            <person name="Rosling A."/>
        </authorList>
    </citation>
    <scope>NUCLEOTIDE SEQUENCE [LARGE SCALE GENOMIC DNA]</scope>
    <source>
        <strain evidence="1 2">120-4 pot B 10/14</strain>
    </source>
</reference>
<dbReference type="Proteomes" id="UP000789901">
    <property type="component" value="Unassembled WGS sequence"/>
</dbReference>
<comment type="caution">
    <text evidence="1">The sequence shown here is derived from an EMBL/GenBank/DDBJ whole genome shotgun (WGS) entry which is preliminary data.</text>
</comment>
<keyword evidence="2" id="KW-1185">Reference proteome</keyword>
<evidence type="ECO:0000313" key="2">
    <source>
        <dbReference type="Proteomes" id="UP000789901"/>
    </source>
</evidence>
<organism evidence="1 2">
    <name type="scientific">Gigaspora margarita</name>
    <dbReference type="NCBI Taxonomy" id="4874"/>
    <lineage>
        <taxon>Eukaryota</taxon>
        <taxon>Fungi</taxon>
        <taxon>Fungi incertae sedis</taxon>
        <taxon>Mucoromycota</taxon>
        <taxon>Glomeromycotina</taxon>
        <taxon>Glomeromycetes</taxon>
        <taxon>Diversisporales</taxon>
        <taxon>Gigasporaceae</taxon>
        <taxon>Gigaspora</taxon>
    </lineage>
</organism>
<dbReference type="EMBL" id="CAJVQB010010462">
    <property type="protein sequence ID" value="CAG8740070.1"/>
    <property type="molecule type" value="Genomic_DNA"/>
</dbReference>
<accession>A0ABN7V9A9</accession>
<protein>
    <submittedName>
        <fullName evidence="1">6011_t:CDS:1</fullName>
    </submittedName>
</protein>
<name>A0ABN7V9A9_GIGMA</name>
<sequence>MKSSHPEYIEQIEIADEIKENNLASNMKLSLDYKLHPGAIYTSRFLKTSNLPLPVNTTDYEQELTRLLE</sequence>
<feature type="non-terminal residue" evidence="1">
    <location>
        <position position="69"/>
    </location>
</feature>